<feature type="domain" description="CorA-like transporter" evidence="2">
    <location>
        <begin position="79"/>
        <end position="263"/>
    </location>
</feature>
<proteinExistence type="predicted"/>
<keyword evidence="4" id="KW-1185">Reference proteome</keyword>
<protein>
    <recommendedName>
        <fullName evidence="2">CorA-like transporter domain-containing protein</fullName>
    </recommendedName>
</protein>
<sequence>MAKPPLHSTISCQMAMFHRRILRQMMGLEPTWVSNPTRPSRRSRIRLAALCEYRDSKNSVQDSKTHDNSTISIFGREKEKHKLSGSKLRRILTFHRVNPDYIRFLAHSVPPSPSSNEDEEFELQQQTWHIGFSYLTNHADPEDGDIMPELKRSGRRYEMNLNLKLASRDESKEWRISGTTIHHHFDVGSGSQLWITSGPQSDSIRKRIAELYSVDRNNSGSFVNGGNISPSFRSSLELHVFFATWAMENWRQYLRSLQNQLTAAEASQPTRNSNVGSSFGHRKGASKVDTCALDVMSMAEQASEVLAGNVDVLTSLRDFYVALIDNDNFPLAERQICKPYEQKFIEHTSNIIKDASVQSQNADRMFKYAARQRQNVSEKPIDNGGISKVHQVDSHKVF</sequence>
<evidence type="ECO:0000313" key="3">
    <source>
        <dbReference type="EMBL" id="KAH7118123.1"/>
    </source>
</evidence>
<comment type="caution">
    <text evidence="3">The sequence shown here is derived from an EMBL/GenBank/DDBJ whole genome shotgun (WGS) entry which is preliminary data.</text>
</comment>
<reference evidence="3" key="1">
    <citation type="journal article" date="2021" name="Nat. Commun.">
        <title>Genetic determinants of endophytism in the Arabidopsis root mycobiome.</title>
        <authorList>
            <person name="Mesny F."/>
            <person name="Miyauchi S."/>
            <person name="Thiergart T."/>
            <person name="Pickel B."/>
            <person name="Atanasova L."/>
            <person name="Karlsson M."/>
            <person name="Huettel B."/>
            <person name="Barry K.W."/>
            <person name="Haridas S."/>
            <person name="Chen C."/>
            <person name="Bauer D."/>
            <person name="Andreopoulos W."/>
            <person name="Pangilinan J."/>
            <person name="LaButti K."/>
            <person name="Riley R."/>
            <person name="Lipzen A."/>
            <person name="Clum A."/>
            <person name="Drula E."/>
            <person name="Henrissat B."/>
            <person name="Kohler A."/>
            <person name="Grigoriev I.V."/>
            <person name="Martin F.M."/>
            <person name="Hacquard S."/>
        </authorList>
    </citation>
    <scope>NUCLEOTIDE SEQUENCE</scope>
    <source>
        <strain evidence="3">MPI-CAGE-AT-0021</strain>
    </source>
</reference>
<accession>A0A9P9DF53</accession>
<dbReference type="InterPro" id="IPR058257">
    <property type="entry name" value="CorA-like_dom"/>
</dbReference>
<organism evidence="3 4">
    <name type="scientific">Dactylonectria estremocensis</name>
    <dbReference type="NCBI Taxonomy" id="1079267"/>
    <lineage>
        <taxon>Eukaryota</taxon>
        <taxon>Fungi</taxon>
        <taxon>Dikarya</taxon>
        <taxon>Ascomycota</taxon>
        <taxon>Pezizomycotina</taxon>
        <taxon>Sordariomycetes</taxon>
        <taxon>Hypocreomycetidae</taxon>
        <taxon>Hypocreales</taxon>
        <taxon>Nectriaceae</taxon>
        <taxon>Dactylonectria</taxon>
    </lineage>
</organism>
<name>A0A9P9DF53_9HYPO</name>
<evidence type="ECO:0000256" key="1">
    <source>
        <dbReference type="SAM" id="MobiDB-lite"/>
    </source>
</evidence>
<dbReference type="OrthoDB" id="5396681at2759"/>
<evidence type="ECO:0000259" key="2">
    <source>
        <dbReference type="Pfam" id="PF26616"/>
    </source>
</evidence>
<evidence type="ECO:0000313" key="4">
    <source>
        <dbReference type="Proteomes" id="UP000717696"/>
    </source>
</evidence>
<feature type="compositionally biased region" description="Polar residues" evidence="1">
    <location>
        <begin position="265"/>
        <end position="277"/>
    </location>
</feature>
<dbReference type="Pfam" id="PF26616">
    <property type="entry name" value="CorA-like"/>
    <property type="match status" value="1"/>
</dbReference>
<dbReference type="EMBL" id="JAGMUU010000033">
    <property type="protein sequence ID" value="KAH7118123.1"/>
    <property type="molecule type" value="Genomic_DNA"/>
</dbReference>
<dbReference type="AlphaFoldDB" id="A0A9P9DF53"/>
<gene>
    <name evidence="3" type="ORF">B0J13DRAFT_201415</name>
</gene>
<feature type="region of interest" description="Disordered" evidence="1">
    <location>
        <begin position="265"/>
        <end position="284"/>
    </location>
</feature>
<dbReference type="Proteomes" id="UP000717696">
    <property type="component" value="Unassembled WGS sequence"/>
</dbReference>